<reference evidence="2 3" key="1">
    <citation type="submission" date="2021-04" db="EMBL/GenBank/DDBJ databases">
        <title>Magnetospirillum sulfuroxidans sp. nov., a facultative chemolithoautotrophic sulfur-oxidizing alphaproteobacterium isolated from freshwater sediment and proposals for Paramagetospirillum gen. nov., and Magnetospirillaceae fam. nov.</title>
        <authorList>
            <person name="Koziaeva V."/>
            <person name="Geelhoed J.S."/>
            <person name="Sorokin D.Y."/>
            <person name="Grouzdev D.S."/>
        </authorList>
    </citation>
    <scope>NUCLEOTIDE SEQUENCE [LARGE SCALE GENOMIC DNA]</scope>
    <source>
        <strain evidence="2 3">J10</strain>
    </source>
</reference>
<evidence type="ECO:0000313" key="3">
    <source>
        <dbReference type="Proteomes" id="UP000680714"/>
    </source>
</evidence>
<dbReference type="Proteomes" id="UP000680714">
    <property type="component" value="Unassembled WGS sequence"/>
</dbReference>
<feature type="transmembrane region" description="Helical" evidence="1">
    <location>
        <begin position="6"/>
        <end position="24"/>
    </location>
</feature>
<feature type="transmembrane region" description="Helical" evidence="1">
    <location>
        <begin position="31"/>
        <end position="52"/>
    </location>
</feature>
<keyword evidence="3" id="KW-1185">Reference proteome</keyword>
<protein>
    <submittedName>
        <fullName evidence="2">Uncharacterized protein</fullName>
    </submittedName>
</protein>
<evidence type="ECO:0000313" key="2">
    <source>
        <dbReference type="EMBL" id="MBR9970319.1"/>
    </source>
</evidence>
<evidence type="ECO:0000256" key="1">
    <source>
        <dbReference type="SAM" id="Phobius"/>
    </source>
</evidence>
<proteinExistence type="predicted"/>
<organism evidence="2 3">
    <name type="scientific">Magnetospirillum sulfuroxidans</name>
    <dbReference type="NCBI Taxonomy" id="611300"/>
    <lineage>
        <taxon>Bacteria</taxon>
        <taxon>Pseudomonadati</taxon>
        <taxon>Pseudomonadota</taxon>
        <taxon>Alphaproteobacteria</taxon>
        <taxon>Rhodospirillales</taxon>
        <taxon>Rhodospirillaceae</taxon>
        <taxon>Magnetospirillum</taxon>
    </lineage>
</organism>
<keyword evidence="1" id="KW-1133">Transmembrane helix</keyword>
<keyword evidence="1" id="KW-0812">Transmembrane</keyword>
<dbReference type="RefSeq" id="WP_211546366.1">
    <property type="nucleotide sequence ID" value="NZ_JAGTUF010000001.1"/>
</dbReference>
<dbReference type="EMBL" id="JAGTUF010000001">
    <property type="protein sequence ID" value="MBR9970319.1"/>
    <property type="molecule type" value="Genomic_DNA"/>
</dbReference>
<name>A0ABS5I7B7_9PROT</name>
<keyword evidence="1" id="KW-0472">Membrane</keyword>
<gene>
    <name evidence="2" type="ORF">KEC16_01160</name>
</gene>
<sequence>MTFFFHPGFMFFWIAFSWLIALLGRNKRFGFFGNFLISFLFSPVVGLVVLLASDDRPVMRRH</sequence>
<accession>A0ABS5I7B7</accession>
<comment type="caution">
    <text evidence="2">The sequence shown here is derived from an EMBL/GenBank/DDBJ whole genome shotgun (WGS) entry which is preliminary data.</text>
</comment>